<dbReference type="InterPro" id="IPR036724">
    <property type="entry name" value="Cobalamin-bd_sf"/>
</dbReference>
<dbReference type="InterPro" id="IPR006158">
    <property type="entry name" value="Cobalamin-bd"/>
</dbReference>
<gene>
    <name evidence="2" type="ORF">ACFPN9_02655</name>
</gene>
<dbReference type="Proteomes" id="UP001596060">
    <property type="component" value="Unassembled WGS sequence"/>
</dbReference>
<protein>
    <submittedName>
        <fullName evidence="2">B12-binding domain-containing protein</fullName>
    </submittedName>
</protein>
<dbReference type="RefSeq" id="WP_082735477.1">
    <property type="nucleotide sequence ID" value="NZ_JBHSLU010000004.1"/>
</dbReference>
<dbReference type="Gene3D" id="3.40.50.280">
    <property type="entry name" value="Cobalamin-binding domain"/>
    <property type="match status" value="1"/>
</dbReference>
<dbReference type="SUPFAM" id="SSF52242">
    <property type="entry name" value="Cobalamin (vitamin B12)-binding domain"/>
    <property type="match status" value="1"/>
</dbReference>
<dbReference type="Pfam" id="PF02310">
    <property type="entry name" value="B12-binding"/>
    <property type="match status" value="1"/>
</dbReference>
<dbReference type="CDD" id="cd02065">
    <property type="entry name" value="B12-binding_like"/>
    <property type="match status" value="1"/>
</dbReference>
<sequence length="302" mass="32330">MPDSGRAFLAARSTYSEDQAARRDLPGAEWCPLDGLGPAAVPGLRADLARTIEAEIIPRLMLAHRAPGSAGAKSEPQATIVIDDSDIAVFAEMIVHKPLSAARAHLDALRDRGLTAEAIITTVLSSTARHLGVLWEQDRCSFVDVTVGLSRLQQLLRVYGPDFELAPAPELDRGRMLLAVVPGEQHTFGLAVVEEFFRRAGWQVQSEFLPSRAILLGHVRNSWFDVVGLSASGEVAAAGVAAIVEAVRATALNRDVRIMLGGNLFSTNPELAVSLGADLGVRDAADAVRQIDLMIDGKKMPC</sequence>
<evidence type="ECO:0000259" key="1">
    <source>
        <dbReference type="PROSITE" id="PS51332"/>
    </source>
</evidence>
<proteinExistence type="predicted"/>
<evidence type="ECO:0000313" key="2">
    <source>
        <dbReference type="EMBL" id="MFC5504155.1"/>
    </source>
</evidence>
<dbReference type="EMBL" id="JBHSLU010000004">
    <property type="protein sequence ID" value="MFC5504155.1"/>
    <property type="molecule type" value="Genomic_DNA"/>
</dbReference>
<organism evidence="2 3">
    <name type="scientific">Bosea massiliensis</name>
    <dbReference type="NCBI Taxonomy" id="151419"/>
    <lineage>
        <taxon>Bacteria</taxon>
        <taxon>Pseudomonadati</taxon>
        <taxon>Pseudomonadota</taxon>
        <taxon>Alphaproteobacteria</taxon>
        <taxon>Hyphomicrobiales</taxon>
        <taxon>Boseaceae</taxon>
        <taxon>Bosea</taxon>
    </lineage>
</organism>
<name>A0ABW0NUG6_9HYPH</name>
<evidence type="ECO:0000313" key="3">
    <source>
        <dbReference type="Proteomes" id="UP001596060"/>
    </source>
</evidence>
<comment type="caution">
    <text evidence="2">The sequence shown here is derived from an EMBL/GenBank/DDBJ whole genome shotgun (WGS) entry which is preliminary data.</text>
</comment>
<reference evidence="3" key="1">
    <citation type="journal article" date="2019" name="Int. J. Syst. Evol. Microbiol.">
        <title>The Global Catalogue of Microorganisms (GCM) 10K type strain sequencing project: providing services to taxonomists for standard genome sequencing and annotation.</title>
        <authorList>
            <consortium name="The Broad Institute Genomics Platform"/>
            <consortium name="The Broad Institute Genome Sequencing Center for Infectious Disease"/>
            <person name="Wu L."/>
            <person name="Ma J."/>
        </authorList>
    </citation>
    <scope>NUCLEOTIDE SEQUENCE [LARGE SCALE GENOMIC DNA]</scope>
    <source>
        <strain evidence="3">CCUG 43117</strain>
    </source>
</reference>
<dbReference type="PROSITE" id="PS51332">
    <property type="entry name" value="B12_BINDING"/>
    <property type="match status" value="1"/>
</dbReference>
<accession>A0ABW0NUG6</accession>
<keyword evidence="3" id="KW-1185">Reference proteome</keyword>
<feature type="domain" description="B12-binding" evidence="1">
    <location>
        <begin position="173"/>
        <end position="302"/>
    </location>
</feature>